<gene>
    <name evidence="7" type="ORF">M6B38_331245</name>
</gene>
<dbReference type="GO" id="GO:0005886">
    <property type="term" value="C:plasma membrane"/>
    <property type="evidence" value="ECO:0007669"/>
    <property type="project" value="TreeGrafter"/>
</dbReference>
<accession>A0AAX6H4B2</accession>
<protein>
    <recommendedName>
        <fullName evidence="4">COBRA-like protein</fullName>
    </recommendedName>
</protein>
<dbReference type="InterPro" id="IPR056900">
    <property type="entry name" value="COB_C"/>
</dbReference>
<feature type="signal peptide" evidence="5">
    <location>
        <begin position="1"/>
        <end position="34"/>
    </location>
</feature>
<evidence type="ECO:0000256" key="4">
    <source>
        <dbReference type="PIRNR" id="PIRNR038122"/>
    </source>
</evidence>
<evidence type="ECO:0000256" key="1">
    <source>
        <dbReference type="ARBA" id="ARBA00005507"/>
    </source>
</evidence>
<name>A0AAX6H4B2_IRIPA</name>
<feature type="chain" id="PRO_5043780411" description="COBRA-like protein" evidence="5">
    <location>
        <begin position="35"/>
        <end position="415"/>
    </location>
</feature>
<proteinExistence type="inferred from homology"/>
<dbReference type="InterPro" id="IPR006918">
    <property type="entry name" value="COBRA_pln"/>
</dbReference>
<dbReference type="AlphaFoldDB" id="A0AAX6H4B2"/>
<dbReference type="EMBL" id="JANAVB010013400">
    <property type="protein sequence ID" value="KAJ6835401.1"/>
    <property type="molecule type" value="Genomic_DNA"/>
</dbReference>
<feature type="domain" description="COBRA C-terminal" evidence="6">
    <location>
        <begin position="230"/>
        <end position="255"/>
    </location>
</feature>
<evidence type="ECO:0000313" key="7">
    <source>
        <dbReference type="EMBL" id="KAJ6835401.1"/>
    </source>
</evidence>
<reference evidence="7" key="2">
    <citation type="submission" date="2023-04" db="EMBL/GenBank/DDBJ databases">
        <authorList>
            <person name="Bruccoleri R.E."/>
            <person name="Oakeley E.J."/>
            <person name="Faust A.-M."/>
            <person name="Dessus-Babus S."/>
            <person name="Altorfer M."/>
            <person name="Burckhardt D."/>
            <person name="Oertli M."/>
            <person name="Naumann U."/>
            <person name="Petersen F."/>
            <person name="Wong J."/>
        </authorList>
    </citation>
    <scope>NUCLEOTIDE SEQUENCE</scope>
    <source>
        <strain evidence="7">GSM-AAB239-AS_SAM_17_03QT</strain>
        <tissue evidence="7">Leaf</tissue>
    </source>
</reference>
<evidence type="ECO:0000256" key="5">
    <source>
        <dbReference type="SAM" id="SignalP"/>
    </source>
</evidence>
<dbReference type="Proteomes" id="UP001140949">
    <property type="component" value="Unassembled WGS sequence"/>
</dbReference>
<reference evidence="7" key="1">
    <citation type="journal article" date="2023" name="GigaByte">
        <title>Genome assembly of the bearded iris, Iris pallida Lam.</title>
        <authorList>
            <person name="Bruccoleri R.E."/>
            <person name="Oakeley E.J."/>
            <person name="Faust A.M.E."/>
            <person name="Altorfer M."/>
            <person name="Dessus-Babus S."/>
            <person name="Burckhardt D."/>
            <person name="Oertli M."/>
            <person name="Naumann U."/>
            <person name="Petersen F."/>
            <person name="Wong J."/>
        </authorList>
    </citation>
    <scope>NUCLEOTIDE SEQUENCE</scope>
    <source>
        <strain evidence="7">GSM-AAB239-AS_SAM_17_03QT</strain>
    </source>
</reference>
<dbReference type="Pfam" id="PF25079">
    <property type="entry name" value="COB_C"/>
    <property type="match status" value="2"/>
</dbReference>
<comment type="caution">
    <text evidence="7">The sequence shown here is derived from an EMBL/GenBank/DDBJ whole genome shotgun (WGS) entry which is preliminary data.</text>
</comment>
<organism evidence="7 8">
    <name type="scientific">Iris pallida</name>
    <name type="common">Sweet iris</name>
    <dbReference type="NCBI Taxonomy" id="29817"/>
    <lineage>
        <taxon>Eukaryota</taxon>
        <taxon>Viridiplantae</taxon>
        <taxon>Streptophyta</taxon>
        <taxon>Embryophyta</taxon>
        <taxon>Tracheophyta</taxon>
        <taxon>Spermatophyta</taxon>
        <taxon>Magnoliopsida</taxon>
        <taxon>Liliopsida</taxon>
        <taxon>Asparagales</taxon>
        <taxon>Iridaceae</taxon>
        <taxon>Iridoideae</taxon>
        <taxon>Irideae</taxon>
        <taxon>Iris</taxon>
    </lineage>
</organism>
<dbReference type="PANTHER" id="PTHR31673:SF3">
    <property type="entry name" value="COBRA-LIKE PROTEIN 4"/>
    <property type="match status" value="1"/>
</dbReference>
<dbReference type="GO" id="GO:0010215">
    <property type="term" value="P:cellulose microfibril organization"/>
    <property type="evidence" value="ECO:0007669"/>
    <property type="project" value="InterPro"/>
</dbReference>
<evidence type="ECO:0000256" key="2">
    <source>
        <dbReference type="ARBA" id="ARBA00022729"/>
    </source>
</evidence>
<dbReference type="PIRSF" id="PIRSF038122">
    <property type="entry name" value="COBRA"/>
    <property type="match status" value="1"/>
</dbReference>
<dbReference type="GO" id="GO:0052324">
    <property type="term" value="P:plant-type cell wall cellulose biosynthetic process"/>
    <property type="evidence" value="ECO:0007669"/>
    <property type="project" value="TreeGrafter"/>
</dbReference>
<dbReference type="Pfam" id="PF04833">
    <property type="entry name" value="COBRA"/>
    <property type="match status" value="1"/>
</dbReference>
<evidence type="ECO:0000259" key="6">
    <source>
        <dbReference type="Pfam" id="PF25079"/>
    </source>
</evidence>
<comment type="similarity">
    <text evidence="1 4">Belongs to the COBRA family.</text>
</comment>
<keyword evidence="8" id="KW-1185">Reference proteome</keyword>
<keyword evidence="3" id="KW-0325">Glycoprotein</keyword>
<evidence type="ECO:0000256" key="3">
    <source>
        <dbReference type="ARBA" id="ARBA00023180"/>
    </source>
</evidence>
<sequence length="415" mass="46235">MGSLITSRHIADLTHFSIFLLAFLLSSSFTATEAYDPLDPNGNITIKWDIMSWTPDGYVAVVTIFNYQRFRHIEAPGWTLGWTWAKEELIWATVGARTKEQGDCSRFKGNIPASCKKDPQVVDLPRKTPYSMQVANCCRGGVISTGIQDPANSASSFQLSVGRSGTTKKTVLLPKHFTLTAPGAGYACGAAKVVRPTRFISPDGRRMTQALMTWNVTCTSTQFLVRKTPTCCVALSAFYDETVADCPLCACGCHTRPAQPGRGCAEKDESGFARSVQCTPHMCPVRVHWHVKRDIGKYWRVGVTVTNFNYQKNYSEWNLGIQHPNFNNNLARAFGLNYKSLPDDTGMLWGIKRYNGLLREAGRFGHAQGELLFRKKDPSTFTLHKGWAFPRRVYFNGDSCAMPPPDAYPQLTTSE</sequence>
<dbReference type="PANTHER" id="PTHR31673">
    <property type="entry name" value="PROTEIN COBRA"/>
    <property type="match status" value="1"/>
</dbReference>
<evidence type="ECO:0000313" key="8">
    <source>
        <dbReference type="Proteomes" id="UP001140949"/>
    </source>
</evidence>
<feature type="domain" description="COBRA C-terminal" evidence="6">
    <location>
        <begin position="267"/>
        <end position="409"/>
    </location>
</feature>
<keyword evidence="2 5" id="KW-0732">Signal</keyword>